<dbReference type="InterPro" id="IPR029903">
    <property type="entry name" value="RmlD-like-bd"/>
</dbReference>
<evidence type="ECO:0000313" key="8">
    <source>
        <dbReference type="EMBL" id="AJQ92450.1"/>
    </source>
</evidence>
<dbReference type="SUPFAM" id="SSF51735">
    <property type="entry name" value="NAD(P)-binding Rossmann-fold domains"/>
    <property type="match status" value="1"/>
</dbReference>
<reference evidence="8 9" key="1">
    <citation type="submission" date="2014-01" db="EMBL/GenBank/DDBJ databases">
        <title>Full genme sequencing of cellulolytic bacterium Gynuella sunshinyii YC6258T gen. nov., sp. nov.</title>
        <authorList>
            <person name="Khan H."/>
            <person name="Chung E.J."/>
            <person name="Chung Y.R."/>
        </authorList>
    </citation>
    <scope>NUCLEOTIDE SEQUENCE [LARGE SCALE GENOMIC DNA]</scope>
    <source>
        <strain evidence="8 9">YC6258</strain>
    </source>
</reference>
<evidence type="ECO:0000256" key="5">
    <source>
        <dbReference type="ARBA" id="ARBA00048200"/>
    </source>
</evidence>
<evidence type="ECO:0000256" key="3">
    <source>
        <dbReference type="ARBA" id="ARBA00012929"/>
    </source>
</evidence>
<dbReference type="AlphaFoldDB" id="A0A0C5UYQ1"/>
<dbReference type="InterPro" id="IPR005913">
    <property type="entry name" value="dTDP_dehydrorham_reduct"/>
</dbReference>
<keyword evidence="9" id="KW-1185">Reference proteome</keyword>
<dbReference type="NCBIfam" id="NF007440">
    <property type="entry name" value="PRK09987.1"/>
    <property type="match status" value="1"/>
</dbReference>
<evidence type="ECO:0000256" key="1">
    <source>
        <dbReference type="ARBA" id="ARBA00004781"/>
    </source>
</evidence>
<comment type="function">
    <text evidence="6">Catalyzes the reduction of dTDP-6-deoxy-L-lyxo-4-hexulose to yield dTDP-L-rhamnose.</text>
</comment>
<organism evidence="8 9">
    <name type="scientific">Gynuella sunshinyii YC6258</name>
    <dbReference type="NCBI Taxonomy" id="1445510"/>
    <lineage>
        <taxon>Bacteria</taxon>
        <taxon>Pseudomonadati</taxon>
        <taxon>Pseudomonadota</taxon>
        <taxon>Gammaproteobacteria</taxon>
        <taxon>Oceanospirillales</taxon>
        <taxon>Saccharospirillaceae</taxon>
        <taxon>Gynuella</taxon>
    </lineage>
</organism>
<dbReference type="Proteomes" id="UP000032266">
    <property type="component" value="Chromosome"/>
</dbReference>
<dbReference type="HOGENOM" id="CLU_045518_1_2_6"/>
<dbReference type="UniPathway" id="UPA00281"/>
<evidence type="ECO:0000256" key="4">
    <source>
        <dbReference type="ARBA" id="ARBA00017099"/>
    </source>
</evidence>
<name>A0A0C5UYQ1_9GAMM</name>
<comment type="catalytic activity">
    <reaction evidence="5 6">
        <text>dTDP-beta-L-rhamnose + NADP(+) = dTDP-4-dehydro-beta-L-rhamnose + NADPH + H(+)</text>
        <dbReference type="Rhea" id="RHEA:21796"/>
        <dbReference type="ChEBI" id="CHEBI:15378"/>
        <dbReference type="ChEBI" id="CHEBI:57510"/>
        <dbReference type="ChEBI" id="CHEBI:57783"/>
        <dbReference type="ChEBI" id="CHEBI:58349"/>
        <dbReference type="ChEBI" id="CHEBI:62830"/>
        <dbReference type="EC" id="1.1.1.133"/>
    </reaction>
</comment>
<evidence type="ECO:0000256" key="2">
    <source>
        <dbReference type="ARBA" id="ARBA00010944"/>
    </source>
</evidence>
<dbReference type="STRING" id="1445510.YC6258_00400"/>
<dbReference type="OrthoDB" id="9803892at2"/>
<comment type="cofactor">
    <cofactor evidence="6">
        <name>Mg(2+)</name>
        <dbReference type="ChEBI" id="CHEBI:18420"/>
    </cofactor>
    <text evidence="6">Binds 1 Mg(2+) ion per monomer.</text>
</comment>
<comment type="pathway">
    <text evidence="1 6">Carbohydrate biosynthesis; dTDP-L-rhamnose biosynthesis.</text>
</comment>
<dbReference type="CDD" id="cd05254">
    <property type="entry name" value="dTDP_HR_like_SDR_e"/>
    <property type="match status" value="1"/>
</dbReference>
<dbReference type="KEGG" id="gsn:YC6258_00400"/>
<evidence type="ECO:0000259" key="7">
    <source>
        <dbReference type="Pfam" id="PF04321"/>
    </source>
</evidence>
<dbReference type="Gene3D" id="3.40.50.720">
    <property type="entry name" value="NAD(P)-binding Rossmann-like Domain"/>
    <property type="match status" value="1"/>
</dbReference>
<dbReference type="EMBL" id="CP007142">
    <property type="protein sequence ID" value="AJQ92450.1"/>
    <property type="molecule type" value="Genomic_DNA"/>
</dbReference>
<dbReference type="UniPathway" id="UPA00124"/>
<proteinExistence type="inferred from homology"/>
<dbReference type="GO" id="GO:0005829">
    <property type="term" value="C:cytosol"/>
    <property type="evidence" value="ECO:0007669"/>
    <property type="project" value="TreeGrafter"/>
</dbReference>
<dbReference type="GO" id="GO:0008831">
    <property type="term" value="F:dTDP-4-dehydrorhamnose reductase activity"/>
    <property type="evidence" value="ECO:0007669"/>
    <property type="project" value="UniProtKB-EC"/>
</dbReference>
<dbReference type="PANTHER" id="PTHR10491">
    <property type="entry name" value="DTDP-4-DEHYDRORHAMNOSE REDUCTASE"/>
    <property type="match status" value="1"/>
</dbReference>
<dbReference type="GO" id="GO:0019305">
    <property type="term" value="P:dTDP-rhamnose biosynthetic process"/>
    <property type="evidence" value="ECO:0007669"/>
    <property type="project" value="UniProtKB-UniPathway"/>
</dbReference>
<dbReference type="InterPro" id="IPR036291">
    <property type="entry name" value="NAD(P)-bd_dom_sf"/>
</dbReference>
<evidence type="ECO:0000313" key="9">
    <source>
        <dbReference type="Proteomes" id="UP000032266"/>
    </source>
</evidence>
<gene>
    <name evidence="8" type="ORF">YC6258_00400</name>
</gene>
<evidence type="ECO:0000256" key="6">
    <source>
        <dbReference type="RuleBase" id="RU364082"/>
    </source>
</evidence>
<dbReference type="RefSeq" id="WP_044615505.1">
    <property type="nucleotide sequence ID" value="NZ_CP007142.1"/>
</dbReference>
<dbReference type="Gene3D" id="3.90.25.10">
    <property type="entry name" value="UDP-galactose 4-epimerase, domain 1"/>
    <property type="match status" value="1"/>
</dbReference>
<dbReference type="NCBIfam" id="TIGR01214">
    <property type="entry name" value="rmlD"/>
    <property type="match status" value="1"/>
</dbReference>
<keyword evidence="6" id="KW-0521">NADP</keyword>
<dbReference type="GO" id="GO:0009243">
    <property type="term" value="P:O antigen biosynthetic process"/>
    <property type="evidence" value="ECO:0007669"/>
    <property type="project" value="UniProtKB-UniPathway"/>
</dbReference>
<feature type="domain" description="RmlD-like substrate binding" evidence="7">
    <location>
        <begin position="1"/>
        <end position="295"/>
    </location>
</feature>
<comment type="similarity">
    <text evidence="2 6">Belongs to the dTDP-4-dehydrorhamnose reductase family.</text>
</comment>
<keyword evidence="6 8" id="KW-0560">Oxidoreductase</keyword>
<dbReference type="EC" id="1.1.1.133" evidence="3 6"/>
<dbReference type="Pfam" id="PF04321">
    <property type="entry name" value="RmlD_sub_bind"/>
    <property type="match status" value="1"/>
</dbReference>
<sequence>MKIILLGKDGQVGWELQHSLAPLGELIACGRQDIDLTDSEALAALLYREKPDVLVNAAAYTAVDKAETEVELAHKINADAVAVMSRVMAELKGWFVHYSTDYVFDGTKTDSYEEEDDTGPLNVYGQSKLSGEQAVAESGCHHLLFRVSWVYASRGANFIRTMLRLGQQRDQLSVINDQVGVPTSAEFIAQVTALALYHVRQTNHDRWAQLSGIYHLVPDGEISWLDFARYIFSRARDLGMTLTINDRGLAAISTAEYGSAAQRPLNSRLNTSRICKNFNLVMPDWQVHADKAIREICLQGGK</sequence>
<dbReference type="PANTHER" id="PTHR10491:SF4">
    <property type="entry name" value="METHIONINE ADENOSYLTRANSFERASE 2 SUBUNIT BETA"/>
    <property type="match status" value="1"/>
</dbReference>
<dbReference type="PATRIC" id="fig|1445510.3.peg.386"/>
<protein>
    <recommendedName>
        <fullName evidence="4 6">dTDP-4-dehydrorhamnose reductase</fullName>
        <ecNumber evidence="3 6">1.1.1.133</ecNumber>
    </recommendedName>
</protein>
<accession>A0A0C5UYQ1</accession>